<sequence length="454" mass="46304">MGTATNVVDVEALIDRRIGRYQIGIFVLCFLVSLMDGLDSQITSVTGPLMARDLGLPPAALGPLLSASQIGSLVGALALGFCGDRFGRRPTLLACGLLFSVATLATAMAETLPVLLVLRAITGLGIGGAVPCYLALGAEFAPRRHRAGIVALILGAVPCGGIIAGLIGAGLLGDLGWRNVYLGCGVLSLGVCLLLAWRLPESPGFLIASRAAATRIRAVLAPLAPPGVVAEATLFRSGEPRQQGVPVTRLFADGRAPVTLLLWLAFFVTYLVLIGGLVWTPGLMRQSGMSAEGGALALMFNNVGGILGIVCAGQIIDRFRGAFTPLMVLLFLGGAAATGLVGQAAPNFWGVILACGATGLFMAAGLSGLYAFATLLYPAEMRSTGLGWASGFGRVGAAAGPLLGGTLFAAGQPARVIFLVFGLAAVVNAGAILAIAFCSRRRRPDPADGATAPV</sequence>
<dbReference type="PROSITE" id="PS50850">
    <property type="entry name" value="MFS"/>
    <property type="match status" value="1"/>
</dbReference>
<dbReference type="InterPro" id="IPR020846">
    <property type="entry name" value="MFS_dom"/>
</dbReference>
<keyword evidence="4 5" id="KW-0472">Membrane</keyword>
<dbReference type="RefSeq" id="WP_248666871.1">
    <property type="nucleotide sequence ID" value="NZ_JALPRX010000038.1"/>
</dbReference>
<feature type="transmembrane region" description="Helical" evidence="5">
    <location>
        <begin position="385"/>
        <end position="410"/>
    </location>
</feature>
<evidence type="ECO:0000256" key="1">
    <source>
        <dbReference type="ARBA" id="ARBA00004141"/>
    </source>
</evidence>
<comment type="caution">
    <text evidence="7">The sequence shown here is derived from an EMBL/GenBank/DDBJ whole genome shotgun (WGS) entry which is preliminary data.</text>
</comment>
<feature type="domain" description="Major facilitator superfamily (MFS) profile" evidence="6">
    <location>
        <begin position="25"/>
        <end position="440"/>
    </location>
</feature>
<feature type="transmembrane region" description="Helical" evidence="5">
    <location>
        <begin position="416"/>
        <end position="438"/>
    </location>
</feature>
<dbReference type="InterPro" id="IPR011701">
    <property type="entry name" value="MFS"/>
</dbReference>
<evidence type="ECO:0000313" key="7">
    <source>
        <dbReference type="EMBL" id="MCK8784749.1"/>
    </source>
</evidence>
<dbReference type="Proteomes" id="UP001139516">
    <property type="component" value="Unassembled WGS sequence"/>
</dbReference>
<dbReference type="GO" id="GO:0005886">
    <property type="term" value="C:plasma membrane"/>
    <property type="evidence" value="ECO:0007669"/>
    <property type="project" value="TreeGrafter"/>
</dbReference>
<evidence type="ECO:0000313" key="8">
    <source>
        <dbReference type="Proteomes" id="UP001139516"/>
    </source>
</evidence>
<protein>
    <submittedName>
        <fullName evidence="7">MFS transporter</fullName>
    </submittedName>
</protein>
<feature type="transmembrane region" description="Helical" evidence="5">
    <location>
        <begin position="58"/>
        <end position="79"/>
    </location>
</feature>
<dbReference type="SUPFAM" id="SSF103473">
    <property type="entry name" value="MFS general substrate transporter"/>
    <property type="match status" value="1"/>
</dbReference>
<keyword evidence="3 5" id="KW-1133">Transmembrane helix</keyword>
<feature type="transmembrane region" description="Helical" evidence="5">
    <location>
        <begin position="21"/>
        <end position="38"/>
    </location>
</feature>
<name>A0A9X1Y685_9PROT</name>
<feature type="transmembrane region" description="Helical" evidence="5">
    <location>
        <begin position="294"/>
        <end position="316"/>
    </location>
</feature>
<keyword evidence="8" id="KW-1185">Reference proteome</keyword>
<dbReference type="Gene3D" id="1.20.1250.20">
    <property type="entry name" value="MFS general substrate transporter like domains"/>
    <property type="match status" value="1"/>
</dbReference>
<feature type="transmembrane region" description="Helical" evidence="5">
    <location>
        <begin position="179"/>
        <end position="197"/>
    </location>
</feature>
<dbReference type="InterPro" id="IPR005829">
    <property type="entry name" value="Sugar_transporter_CS"/>
</dbReference>
<dbReference type="Pfam" id="PF07690">
    <property type="entry name" value="MFS_1"/>
    <property type="match status" value="1"/>
</dbReference>
<accession>A0A9X1Y685</accession>
<reference evidence="7" key="1">
    <citation type="submission" date="2022-04" db="EMBL/GenBank/DDBJ databases">
        <title>Roseomonas acroporae sp. nov., isolated from coral Acropora digitifera.</title>
        <authorList>
            <person name="Sun H."/>
        </authorList>
    </citation>
    <scope>NUCLEOTIDE SEQUENCE</scope>
    <source>
        <strain evidence="7">NAR14</strain>
    </source>
</reference>
<dbReference type="InterPro" id="IPR036259">
    <property type="entry name" value="MFS_trans_sf"/>
</dbReference>
<dbReference type="PANTHER" id="PTHR23508">
    <property type="entry name" value="CARBOXYLIC ACID TRANSPORTER PROTEIN HOMOLOG"/>
    <property type="match status" value="1"/>
</dbReference>
<feature type="transmembrane region" description="Helical" evidence="5">
    <location>
        <begin position="115"/>
        <end position="136"/>
    </location>
</feature>
<dbReference type="PROSITE" id="PS00217">
    <property type="entry name" value="SUGAR_TRANSPORT_2"/>
    <property type="match status" value="1"/>
</dbReference>
<organism evidence="7 8">
    <name type="scientific">Roseomonas acroporae</name>
    <dbReference type="NCBI Taxonomy" id="2937791"/>
    <lineage>
        <taxon>Bacteria</taxon>
        <taxon>Pseudomonadati</taxon>
        <taxon>Pseudomonadota</taxon>
        <taxon>Alphaproteobacteria</taxon>
        <taxon>Acetobacterales</taxon>
        <taxon>Roseomonadaceae</taxon>
        <taxon>Roseomonas</taxon>
    </lineage>
</organism>
<proteinExistence type="predicted"/>
<keyword evidence="2 5" id="KW-0812">Transmembrane</keyword>
<gene>
    <name evidence="7" type="ORF">M0638_10180</name>
</gene>
<feature type="transmembrane region" description="Helical" evidence="5">
    <location>
        <begin position="260"/>
        <end position="282"/>
    </location>
</feature>
<dbReference type="EMBL" id="JALPRX010000038">
    <property type="protein sequence ID" value="MCK8784749.1"/>
    <property type="molecule type" value="Genomic_DNA"/>
</dbReference>
<comment type="subcellular location">
    <subcellularLocation>
        <location evidence="1">Membrane</location>
        <topology evidence="1">Multi-pass membrane protein</topology>
    </subcellularLocation>
</comment>
<evidence type="ECO:0000256" key="5">
    <source>
        <dbReference type="SAM" id="Phobius"/>
    </source>
</evidence>
<feature type="transmembrane region" description="Helical" evidence="5">
    <location>
        <begin position="348"/>
        <end position="373"/>
    </location>
</feature>
<evidence type="ECO:0000256" key="3">
    <source>
        <dbReference type="ARBA" id="ARBA00022989"/>
    </source>
</evidence>
<evidence type="ECO:0000256" key="4">
    <source>
        <dbReference type="ARBA" id="ARBA00023136"/>
    </source>
</evidence>
<dbReference type="AlphaFoldDB" id="A0A9X1Y685"/>
<feature type="transmembrane region" description="Helical" evidence="5">
    <location>
        <begin position="91"/>
        <end position="109"/>
    </location>
</feature>
<feature type="transmembrane region" description="Helical" evidence="5">
    <location>
        <begin position="323"/>
        <end position="342"/>
    </location>
</feature>
<evidence type="ECO:0000259" key="6">
    <source>
        <dbReference type="PROSITE" id="PS50850"/>
    </source>
</evidence>
<evidence type="ECO:0000256" key="2">
    <source>
        <dbReference type="ARBA" id="ARBA00022692"/>
    </source>
</evidence>
<dbReference type="GO" id="GO:0046943">
    <property type="term" value="F:carboxylic acid transmembrane transporter activity"/>
    <property type="evidence" value="ECO:0007669"/>
    <property type="project" value="TreeGrafter"/>
</dbReference>
<feature type="transmembrane region" description="Helical" evidence="5">
    <location>
        <begin position="148"/>
        <end position="173"/>
    </location>
</feature>
<dbReference type="PANTHER" id="PTHR23508:SF10">
    <property type="entry name" value="CARBOXYLIC ACID TRANSPORTER PROTEIN HOMOLOG"/>
    <property type="match status" value="1"/>
</dbReference>